<organism evidence="2 3">
    <name type="scientific">Cotesia glomerata</name>
    <name type="common">Lepidopteran parasitic wasp</name>
    <name type="synonym">Apanteles glomeratus</name>
    <dbReference type="NCBI Taxonomy" id="32391"/>
    <lineage>
        <taxon>Eukaryota</taxon>
        <taxon>Metazoa</taxon>
        <taxon>Ecdysozoa</taxon>
        <taxon>Arthropoda</taxon>
        <taxon>Hexapoda</taxon>
        <taxon>Insecta</taxon>
        <taxon>Pterygota</taxon>
        <taxon>Neoptera</taxon>
        <taxon>Endopterygota</taxon>
        <taxon>Hymenoptera</taxon>
        <taxon>Apocrita</taxon>
        <taxon>Ichneumonoidea</taxon>
        <taxon>Braconidae</taxon>
        <taxon>Microgastrinae</taxon>
        <taxon>Cotesia</taxon>
    </lineage>
</organism>
<evidence type="ECO:0000313" key="3">
    <source>
        <dbReference type="Proteomes" id="UP000826195"/>
    </source>
</evidence>
<proteinExistence type="predicted"/>
<protein>
    <submittedName>
        <fullName evidence="2">Uncharacterized protein</fullName>
    </submittedName>
</protein>
<keyword evidence="3" id="KW-1185">Reference proteome</keyword>
<dbReference type="EMBL" id="JAHXZJ010001864">
    <property type="protein sequence ID" value="KAH0549755.1"/>
    <property type="molecule type" value="Genomic_DNA"/>
</dbReference>
<feature type="region of interest" description="Disordered" evidence="1">
    <location>
        <begin position="310"/>
        <end position="340"/>
    </location>
</feature>
<feature type="compositionally biased region" description="Basic and acidic residues" evidence="1">
    <location>
        <begin position="79"/>
        <end position="91"/>
    </location>
</feature>
<evidence type="ECO:0000256" key="1">
    <source>
        <dbReference type="SAM" id="MobiDB-lite"/>
    </source>
</evidence>
<accession>A0AAV7IAF8</accession>
<gene>
    <name evidence="2" type="ORF">KQX54_013520</name>
</gene>
<dbReference type="Proteomes" id="UP000826195">
    <property type="component" value="Unassembled WGS sequence"/>
</dbReference>
<comment type="caution">
    <text evidence="2">The sequence shown here is derived from an EMBL/GenBank/DDBJ whole genome shotgun (WGS) entry which is preliminary data.</text>
</comment>
<feature type="compositionally biased region" description="Basic and acidic residues" evidence="1">
    <location>
        <begin position="310"/>
        <end position="327"/>
    </location>
</feature>
<feature type="region of interest" description="Disordered" evidence="1">
    <location>
        <begin position="79"/>
        <end position="98"/>
    </location>
</feature>
<feature type="region of interest" description="Disordered" evidence="1">
    <location>
        <begin position="270"/>
        <end position="295"/>
    </location>
</feature>
<reference evidence="2 3" key="1">
    <citation type="journal article" date="2021" name="J. Hered.">
        <title>A chromosome-level genome assembly of the parasitoid wasp, Cotesia glomerata (Hymenoptera: Braconidae).</title>
        <authorList>
            <person name="Pinto B.J."/>
            <person name="Weis J.J."/>
            <person name="Gamble T."/>
            <person name="Ode P.J."/>
            <person name="Paul R."/>
            <person name="Zaspel J.M."/>
        </authorList>
    </citation>
    <scope>NUCLEOTIDE SEQUENCE [LARGE SCALE GENOMIC DNA]</scope>
    <source>
        <strain evidence="2">CgM1</strain>
    </source>
</reference>
<dbReference type="AlphaFoldDB" id="A0AAV7IAF8"/>
<name>A0AAV7IAF8_COTGL</name>
<sequence length="340" mass="39026">MESDEEILGAGSRNQESTIVVSPISTKLKGNKSTNIIGQNKKDSEELVLDLSSPQNADNSCEKLSQFSSATIATITANDNKKRESVEKVGSDDDENNVDLLNEEDRSVSTSYDEGLGLPKQKQAKCNDGKICSNKENITETHDNNKGRSLTADKNNKTVVVAGYRMDESYYNKAKSAKNILSRISSIMSGYWTDEQASKYCLKKRSDKPYLKQIRPAELLPIKEIFNAINDEVQLKFMNKKKNADKLDEEIRNCASSHFKARRYSRNRRCNREVDKKKKEEIKATNQEKEKTSVEELRVKQEELMNKELELKRKEEELKEREREYKRKMQSMKNMPKNGE</sequence>
<evidence type="ECO:0000313" key="2">
    <source>
        <dbReference type="EMBL" id="KAH0549755.1"/>
    </source>
</evidence>